<proteinExistence type="predicted"/>
<dbReference type="EMBL" id="ATHI01000030">
    <property type="protein sequence ID" value="EPR31014.1"/>
    <property type="molecule type" value="Genomic_DNA"/>
</dbReference>
<evidence type="ECO:0000256" key="8">
    <source>
        <dbReference type="SAM" id="MobiDB-lite"/>
    </source>
</evidence>
<evidence type="ECO:0000256" key="1">
    <source>
        <dbReference type="ARBA" id="ARBA00001638"/>
    </source>
</evidence>
<dbReference type="PATRIC" id="fig|1121439.3.peg.2521"/>
<keyword evidence="6" id="KW-0479">Metal-binding</keyword>
<evidence type="ECO:0000313" key="11">
    <source>
        <dbReference type="Proteomes" id="UP000014975"/>
    </source>
</evidence>
<dbReference type="InterPro" id="IPR003607">
    <property type="entry name" value="HD/PDEase_dom"/>
</dbReference>
<evidence type="ECO:0000256" key="2">
    <source>
        <dbReference type="ARBA" id="ARBA00001936"/>
    </source>
</evidence>
<dbReference type="eggNOG" id="COG1896">
    <property type="taxonomic scope" value="Bacteria"/>
</dbReference>
<comment type="cofactor">
    <cofactor evidence="3">
        <name>Co(2+)</name>
        <dbReference type="ChEBI" id="CHEBI:48828"/>
    </cofactor>
</comment>
<dbReference type="GO" id="GO:0002953">
    <property type="term" value="F:5'-deoxynucleotidase activity"/>
    <property type="evidence" value="ECO:0007669"/>
    <property type="project" value="UniProtKB-EC"/>
</dbReference>
<evidence type="ECO:0000313" key="10">
    <source>
        <dbReference type="EMBL" id="EPR31014.1"/>
    </source>
</evidence>
<accession>S7UAP3</accession>
<dbReference type="Pfam" id="PF13023">
    <property type="entry name" value="HD_3"/>
    <property type="match status" value="1"/>
</dbReference>
<dbReference type="Proteomes" id="UP000014975">
    <property type="component" value="Unassembled WGS sequence"/>
</dbReference>
<dbReference type="STRING" id="1121439.dsat_1141"/>
<dbReference type="OrthoDB" id="9786155at2"/>
<protein>
    <recommendedName>
        <fullName evidence="5">5'-deoxynucleotidase</fullName>
        <ecNumber evidence="5">3.1.3.89</ecNumber>
    </recommendedName>
</protein>
<keyword evidence="11" id="KW-1185">Reference proteome</keyword>
<dbReference type="InterPro" id="IPR006674">
    <property type="entry name" value="HD_domain"/>
</dbReference>
<dbReference type="SUPFAM" id="SSF109604">
    <property type="entry name" value="HD-domain/PDEase-like"/>
    <property type="match status" value="1"/>
</dbReference>
<gene>
    <name evidence="10" type="ORF">dsat_1141</name>
</gene>
<evidence type="ECO:0000256" key="4">
    <source>
        <dbReference type="ARBA" id="ARBA00011738"/>
    </source>
</evidence>
<reference evidence="10 11" key="1">
    <citation type="journal article" date="2013" name="Genome Announc.">
        <title>Draft genome sequences for three mercury-methylating, sulfate-reducing bacteria.</title>
        <authorList>
            <person name="Brown S.D."/>
            <person name="Hurt R.A.Jr."/>
            <person name="Gilmour C.C."/>
            <person name="Elias D.A."/>
        </authorList>
    </citation>
    <scope>NUCLEOTIDE SEQUENCE [LARGE SCALE GENOMIC DNA]</scope>
    <source>
        <strain evidence="10 11">DSM 16529</strain>
    </source>
</reference>
<dbReference type="GO" id="GO:0046872">
    <property type="term" value="F:metal ion binding"/>
    <property type="evidence" value="ECO:0007669"/>
    <property type="project" value="UniProtKB-KW"/>
</dbReference>
<keyword evidence="7 10" id="KW-0378">Hydrolase</keyword>
<comment type="cofactor">
    <cofactor evidence="2">
        <name>Mn(2+)</name>
        <dbReference type="ChEBI" id="CHEBI:29035"/>
    </cofactor>
</comment>
<name>S7UAP3_9BACT</name>
<comment type="catalytic activity">
    <reaction evidence="1">
        <text>a 2'-deoxyribonucleoside 5'-phosphate + H2O = a 2'-deoxyribonucleoside + phosphate</text>
        <dbReference type="Rhea" id="RHEA:36167"/>
        <dbReference type="ChEBI" id="CHEBI:15377"/>
        <dbReference type="ChEBI" id="CHEBI:18274"/>
        <dbReference type="ChEBI" id="CHEBI:43474"/>
        <dbReference type="ChEBI" id="CHEBI:65317"/>
        <dbReference type="EC" id="3.1.3.89"/>
    </reaction>
</comment>
<dbReference type="AlphaFoldDB" id="S7UAP3"/>
<dbReference type="InterPro" id="IPR039356">
    <property type="entry name" value="YfbR/HDDC2"/>
</dbReference>
<dbReference type="Gene3D" id="1.10.3210.10">
    <property type="entry name" value="Hypothetical protein af1432"/>
    <property type="match status" value="1"/>
</dbReference>
<sequence length="225" mass="25391">MTRTFTCNATQNLGGRDRLSRLADFLFEAGMLRKTPRSGYQFLGTGQENVAEHSFRTAVVGFVLAEMAGASAERTVMLCLFHDLHEARTGDFNYVNRMYNSSRRTDALRDALAGTGLAERILPLWEELEVVESLEARLAQDADQIDLILNLKEQLDLGNTYAGKWLACALERLRTPEGRELAARIAQTDHTDWWFKGPDRSWWENKNGRKKAADPALGERGKDEP</sequence>
<organism evidence="10 11">
    <name type="scientific">Alkalidesulfovibrio alkalitolerans DSM 16529</name>
    <dbReference type="NCBI Taxonomy" id="1121439"/>
    <lineage>
        <taxon>Bacteria</taxon>
        <taxon>Pseudomonadati</taxon>
        <taxon>Thermodesulfobacteriota</taxon>
        <taxon>Desulfovibrionia</taxon>
        <taxon>Desulfovibrionales</taxon>
        <taxon>Desulfovibrionaceae</taxon>
        <taxon>Alkalidesulfovibrio</taxon>
    </lineage>
</organism>
<comment type="caution">
    <text evidence="10">The sequence shown here is derived from an EMBL/GenBank/DDBJ whole genome shotgun (WGS) entry which is preliminary data.</text>
</comment>
<evidence type="ECO:0000256" key="6">
    <source>
        <dbReference type="ARBA" id="ARBA00022723"/>
    </source>
</evidence>
<dbReference type="PANTHER" id="PTHR11845:SF13">
    <property type="entry name" value="5'-DEOXYNUCLEOTIDASE HDDC2"/>
    <property type="match status" value="1"/>
</dbReference>
<feature type="region of interest" description="Disordered" evidence="8">
    <location>
        <begin position="199"/>
        <end position="225"/>
    </location>
</feature>
<dbReference type="RefSeq" id="WP_020887838.1">
    <property type="nucleotide sequence ID" value="NZ_ATHI01000030.1"/>
</dbReference>
<dbReference type="EC" id="3.1.3.89" evidence="5"/>
<dbReference type="GO" id="GO:0005737">
    <property type="term" value="C:cytoplasm"/>
    <property type="evidence" value="ECO:0007669"/>
    <property type="project" value="TreeGrafter"/>
</dbReference>
<evidence type="ECO:0000259" key="9">
    <source>
        <dbReference type="SMART" id="SM00471"/>
    </source>
</evidence>
<feature type="domain" description="HD/PDEase" evidence="9">
    <location>
        <begin position="46"/>
        <end position="157"/>
    </location>
</feature>
<evidence type="ECO:0000256" key="7">
    <source>
        <dbReference type="ARBA" id="ARBA00022801"/>
    </source>
</evidence>
<evidence type="ECO:0000256" key="5">
    <source>
        <dbReference type="ARBA" id="ARBA00012964"/>
    </source>
</evidence>
<comment type="subunit">
    <text evidence="4">Homodimer.</text>
</comment>
<evidence type="ECO:0000256" key="3">
    <source>
        <dbReference type="ARBA" id="ARBA00001941"/>
    </source>
</evidence>
<dbReference type="SMART" id="SM00471">
    <property type="entry name" value="HDc"/>
    <property type="match status" value="1"/>
</dbReference>
<dbReference type="PANTHER" id="PTHR11845">
    <property type="entry name" value="5'-DEOXYNUCLEOTIDASE HDDC2"/>
    <property type="match status" value="1"/>
</dbReference>